<proteinExistence type="predicted"/>
<name>A0A8S9KD98_BRACR</name>
<reference evidence="1" key="1">
    <citation type="submission" date="2019-12" db="EMBL/GenBank/DDBJ databases">
        <title>Genome sequencing and annotation of Brassica cretica.</title>
        <authorList>
            <person name="Studholme D.J."/>
            <person name="Sarris P.F."/>
        </authorList>
    </citation>
    <scope>NUCLEOTIDE SEQUENCE</scope>
    <source>
        <strain evidence="1">PFS-102/07</strain>
        <tissue evidence="1">Leaf</tissue>
    </source>
</reference>
<sequence>MSKDGATRIIGLKITIHFYAHPKIGTHESQRLADSPRRKEGPEKRTISKEILNFIHVFGEWEKRVDAGTDIRLAPKNGMQFSSTDAAFIRTKKKNFVHELELEISPLITVIYFRGTNQ</sequence>
<accession>A0A8S9KD98</accession>
<gene>
    <name evidence="1" type="ORF">F2Q70_00043254</name>
</gene>
<organism evidence="1">
    <name type="scientific">Brassica cretica</name>
    <name type="common">Mustard</name>
    <dbReference type="NCBI Taxonomy" id="69181"/>
    <lineage>
        <taxon>Eukaryota</taxon>
        <taxon>Viridiplantae</taxon>
        <taxon>Streptophyta</taxon>
        <taxon>Embryophyta</taxon>
        <taxon>Tracheophyta</taxon>
        <taxon>Spermatophyta</taxon>
        <taxon>Magnoliopsida</taxon>
        <taxon>eudicotyledons</taxon>
        <taxon>Gunneridae</taxon>
        <taxon>Pentapetalae</taxon>
        <taxon>rosids</taxon>
        <taxon>malvids</taxon>
        <taxon>Brassicales</taxon>
        <taxon>Brassicaceae</taxon>
        <taxon>Brassiceae</taxon>
        <taxon>Brassica</taxon>
    </lineage>
</organism>
<dbReference type="EMBL" id="QGKY02000164">
    <property type="protein sequence ID" value="KAF2592199.1"/>
    <property type="molecule type" value="Genomic_DNA"/>
</dbReference>
<evidence type="ECO:0000313" key="1">
    <source>
        <dbReference type="EMBL" id="KAF2592199.1"/>
    </source>
</evidence>
<protein>
    <submittedName>
        <fullName evidence="1">Uncharacterized protein</fullName>
    </submittedName>
</protein>
<comment type="caution">
    <text evidence="1">The sequence shown here is derived from an EMBL/GenBank/DDBJ whole genome shotgun (WGS) entry which is preliminary data.</text>
</comment>
<dbReference type="AlphaFoldDB" id="A0A8S9KD98"/>